<keyword evidence="3" id="KW-1185">Reference proteome</keyword>
<dbReference type="Pfam" id="PF12867">
    <property type="entry name" value="DinB_2"/>
    <property type="match status" value="1"/>
</dbReference>
<dbReference type="OrthoDB" id="9798830at2"/>
<evidence type="ECO:0000313" key="2">
    <source>
        <dbReference type="EMBL" id="TVX95318.1"/>
    </source>
</evidence>
<dbReference type="Proteomes" id="UP000316330">
    <property type="component" value="Unassembled WGS sequence"/>
</dbReference>
<accession>A0A559J607</accession>
<dbReference type="SUPFAM" id="SSF109854">
    <property type="entry name" value="DinB/YfiT-like putative metalloenzymes"/>
    <property type="match status" value="1"/>
</dbReference>
<dbReference type="EMBL" id="VNJJ01000023">
    <property type="protein sequence ID" value="TVX95318.1"/>
    <property type="molecule type" value="Genomic_DNA"/>
</dbReference>
<reference evidence="2 3" key="1">
    <citation type="submission" date="2019-07" db="EMBL/GenBank/DDBJ databases">
        <authorList>
            <person name="Kim J."/>
        </authorList>
    </citation>
    <scope>NUCLEOTIDE SEQUENCE [LARGE SCALE GENOMIC DNA]</scope>
    <source>
        <strain evidence="2 3">G13</strain>
    </source>
</reference>
<dbReference type="InterPro" id="IPR024775">
    <property type="entry name" value="DinB-like"/>
</dbReference>
<comment type="caution">
    <text evidence="2">The sequence shown here is derived from an EMBL/GenBank/DDBJ whole genome shotgun (WGS) entry which is preliminary data.</text>
</comment>
<name>A0A559J607_9BACL</name>
<sequence length="163" mass="18995">MSRKHLLLHGWDSAYEKEAWYPPLTDSLSGITKEQALWKPQGEPANSIWENVSHLIFYKERFLKRLTGEETEYPTGITNDDTFSIGGATDEEWERTLSRLKEVHLGIRAKLEEMEEERLDEKIPQTPIGIWMTDLVAHDAYHTGQIILLRKLQGSWPSRRSFE</sequence>
<feature type="domain" description="DinB-like" evidence="1">
    <location>
        <begin position="27"/>
        <end position="146"/>
    </location>
</feature>
<proteinExistence type="predicted"/>
<dbReference type="AlphaFoldDB" id="A0A559J607"/>
<dbReference type="RefSeq" id="WP_144707139.1">
    <property type="nucleotide sequence ID" value="NZ_VNJJ01000023.1"/>
</dbReference>
<protein>
    <submittedName>
        <fullName evidence="2">DinB family protein</fullName>
    </submittedName>
</protein>
<evidence type="ECO:0000259" key="1">
    <source>
        <dbReference type="Pfam" id="PF12867"/>
    </source>
</evidence>
<dbReference type="Gene3D" id="1.20.120.450">
    <property type="entry name" value="dinb family like domain"/>
    <property type="match status" value="1"/>
</dbReference>
<evidence type="ECO:0000313" key="3">
    <source>
        <dbReference type="Proteomes" id="UP000316330"/>
    </source>
</evidence>
<organism evidence="2 3">
    <name type="scientific">Cohnella terricola</name>
    <dbReference type="NCBI Taxonomy" id="1289167"/>
    <lineage>
        <taxon>Bacteria</taxon>
        <taxon>Bacillati</taxon>
        <taxon>Bacillota</taxon>
        <taxon>Bacilli</taxon>
        <taxon>Bacillales</taxon>
        <taxon>Paenibacillaceae</taxon>
        <taxon>Cohnella</taxon>
    </lineage>
</organism>
<dbReference type="InterPro" id="IPR034660">
    <property type="entry name" value="DinB/YfiT-like"/>
</dbReference>
<gene>
    <name evidence="2" type="ORF">FPZ45_23745</name>
</gene>